<organism evidence="2 3">
    <name type="scientific">Gossypium stocksii</name>
    <dbReference type="NCBI Taxonomy" id="47602"/>
    <lineage>
        <taxon>Eukaryota</taxon>
        <taxon>Viridiplantae</taxon>
        <taxon>Streptophyta</taxon>
        <taxon>Embryophyta</taxon>
        <taxon>Tracheophyta</taxon>
        <taxon>Spermatophyta</taxon>
        <taxon>Magnoliopsida</taxon>
        <taxon>eudicotyledons</taxon>
        <taxon>Gunneridae</taxon>
        <taxon>Pentapetalae</taxon>
        <taxon>rosids</taxon>
        <taxon>malvids</taxon>
        <taxon>Malvales</taxon>
        <taxon>Malvaceae</taxon>
        <taxon>Malvoideae</taxon>
        <taxon>Gossypium</taxon>
    </lineage>
</organism>
<dbReference type="InterPro" id="IPR050796">
    <property type="entry name" value="SCF_F-box_component"/>
</dbReference>
<evidence type="ECO:0000313" key="3">
    <source>
        <dbReference type="Proteomes" id="UP000828251"/>
    </source>
</evidence>
<dbReference type="NCBIfam" id="TIGR01640">
    <property type="entry name" value="F_box_assoc_1"/>
    <property type="match status" value="1"/>
</dbReference>
<dbReference type="Pfam" id="PF00646">
    <property type="entry name" value="F-box"/>
    <property type="match status" value="1"/>
</dbReference>
<sequence length="398" mass="45334">MRGRKKGAMEPSSNRHEPTANSCRLFQLPHPLILDILSRLPIRDLLHCRCVCKRFISFISDPEFASLHLSISPLCILTNTKPLQKCRKRLQLSHVYADGASFQVSKLNFTPKSNVPTWDISDISACNGLLCLLGPKIGDPFYVFYVCNPILGEFITIQPPCKGRHRSPFWGLGYSTVTKQYKLLQSYYPTVKLNYPMAEIYTIGSGTWRSIGNAPTDFVSLPFHAFLNGALHWSKSSLRGEFINSFDFDTEQFGIVPPPHHFQELDKYSSGCTKTGVLGGCLFICHCPDFMQFDIWVMKEYGVKESWTKQFVIKHAYSGSYQPMLVLSNGEIFMLSNYPKITCYNQKGRYMRGAKSFRIRSKFDAIAYTPCFVSLYNVAKGEQISRMQGTRVYDKICQ</sequence>
<accession>A0A9D3ZLJ9</accession>
<dbReference type="PROSITE" id="PS50181">
    <property type="entry name" value="FBOX"/>
    <property type="match status" value="1"/>
</dbReference>
<dbReference type="Gene3D" id="1.20.1280.50">
    <property type="match status" value="1"/>
</dbReference>
<dbReference type="OrthoDB" id="816164at2759"/>
<gene>
    <name evidence="2" type="ORF">J1N35_037303</name>
</gene>
<dbReference type="PANTHER" id="PTHR31672:SF13">
    <property type="entry name" value="F-BOX PROTEIN CPR30-LIKE"/>
    <property type="match status" value="1"/>
</dbReference>
<dbReference type="InterPro" id="IPR001810">
    <property type="entry name" value="F-box_dom"/>
</dbReference>
<dbReference type="PANTHER" id="PTHR31672">
    <property type="entry name" value="BNACNNG10540D PROTEIN"/>
    <property type="match status" value="1"/>
</dbReference>
<evidence type="ECO:0000259" key="1">
    <source>
        <dbReference type="PROSITE" id="PS50181"/>
    </source>
</evidence>
<dbReference type="SMART" id="SM00256">
    <property type="entry name" value="FBOX"/>
    <property type="match status" value="1"/>
</dbReference>
<dbReference type="InterPro" id="IPR006527">
    <property type="entry name" value="F-box-assoc_dom_typ1"/>
</dbReference>
<dbReference type="EMBL" id="JAIQCV010000011">
    <property type="protein sequence ID" value="KAH1046519.1"/>
    <property type="molecule type" value="Genomic_DNA"/>
</dbReference>
<dbReference type="Pfam" id="PF07734">
    <property type="entry name" value="FBA_1"/>
    <property type="match status" value="1"/>
</dbReference>
<evidence type="ECO:0000313" key="2">
    <source>
        <dbReference type="EMBL" id="KAH1046519.1"/>
    </source>
</evidence>
<dbReference type="SUPFAM" id="SSF81383">
    <property type="entry name" value="F-box domain"/>
    <property type="match status" value="1"/>
</dbReference>
<dbReference type="InterPro" id="IPR017451">
    <property type="entry name" value="F-box-assoc_interact_dom"/>
</dbReference>
<dbReference type="InterPro" id="IPR036047">
    <property type="entry name" value="F-box-like_dom_sf"/>
</dbReference>
<keyword evidence="3" id="KW-1185">Reference proteome</keyword>
<feature type="domain" description="F-box" evidence="1">
    <location>
        <begin position="22"/>
        <end position="67"/>
    </location>
</feature>
<dbReference type="AlphaFoldDB" id="A0A9D3ZLJ9"/>
<proteinExistence type="predicted"/>
<comment type="caution">
    <text evidence="2">The sequence shown here is derived from an EMBL/GenBank/DDBJ whole genome shotgun (WGS) entry which is preliminary data.</text>
</comment>
<reference evidence="2 3" key="1">
    <citation type="journal article" date="2021" name="Plant Biotechnol. J.">
        <title>Multi-omics assisted identification of the key and species-specific regulatory components of drought-tolerant mechanisms in Gossypium stocksii.</title>
        <authorList>
            <person name="Yu D."/>
            <person name="Ke L."/>
            <person name="Zhang D."/>
            <person name="Wu Y."/>
            <person name="Sun Y."/>
            <person name="Mei J."/>
            <person name="Sun J."/>
            <person name="Sun Y."/>
        </authorList>
    </citation>
    <scope>NUCLEOTIDE SEQUENCE [LARGE SCALE GENOMIC DNA]</scope>
    <source>
        <strain evidence="3">cv. E1</strain>
        <tissue evidence="2">Leaf</tissue>
    </source>
</reference>
<name>A0A9D3ZLJ9_9ROSI</name>
<protein>
    <recommendedName>
        <fullName evidence="1">F-box domain-containing protein</fullName>
    </recommendedName>
</protein>
<dbReference type="Proteomes" id="UP000828251">
    <property type="component" value="Unassembled WGS sequence"/>
</dbReference>